<evidence type="ECO:0000313" key="2">
    <source>
        <dbReference type="Proteomes" id="UP000324748"/>
    </source>
</evidence>
<dbReference type="AlphaFoldDB" id="A0A5B0NF17"/>
<accession>A0A5B0NF17</accession>
<name>A0A5B0NF17_PUCGR</name>
<protein>
    <submittedName>
        <fullName evidence="1">Uncharacterized protein</fullName>
    </submittedName>
</protein>
<evidence type="ECO:0000313" key="1">
    <source>
        <dbReference type="EMBL" id="KAA1087122.1"/>
    </source>
</evidence>
<gene>
    <name evidence="1" type="ORF">PGT21_023136</name>
</gene>
<organism evidence="1 2">
    <name type="scientific">Puccinia graminis f. sp. tritici</name>
    <dbReference type="NCBI Taxonomy" id="56615"/>
    <lineage>
        <taxon>Eukaryota</taxon>
        <taxon>Fungi</taxon>
        <taxon>Dikarya</taxon>
        <taxon>Basidiomycota</taxon>
        <taxon>Pucciniomycotina</taxon>
        <taxon>Pucciniomycetes</taxon>
        <taxon>Pucciniales</taxon>
        <taxon>Pucciniaceae</taxon>
        <taxon>Puccinia</taxon>
    </lineage>
</organism>
<comment type="caution">
    <text evidence="1">The sequence shown here is derived from an EMBL/GenBank/DDBJ whole genome shotgun (WGS) entry which is preliminary data.</text>
</comment>
<keyword evidence="2" id="KW-1185">Reference proteome</keyword>
<dbReference type="EMBL" id="VSWC01000105">
    <property type="protein sequence ID" value="KAA1087122.1"/>
    <property type="molecule type" value="Genomic_DNA"/>
</dbReference>
<sequence>MSCAADAAEALKLTIQATMPANAATLADVTCFIEGLALSMWRQRYVDLIVT</sequence>
<dbReference type="Proteomes" id="UP000324748">
    <property type="component" value="Unassembled WGS sequence"/>
</dbReference>
<proteinExistence type="predicted"/>
<reference evidence="1 2" key="1">
    <citation type="submission" date="2019-05" db="EMBL/GenBank/DDBJ databases">
        <title>Emergence of the Ug99 lineage of the wheat stem rust pathogen through somatic hybridization.</title>
        <authorList>
            <person name="Li F."/>
            <person name="Upadhyaya N.M."/>
            <person name="Sperschneider J."/>
            <person name="Matny O."/>
            <person name="Nguyen-Phuc H."/>
            <person name="Mago R."/>
            <person name="Raley C."/>
            <person name="Miller M.E."/>
            <person name="Silverstein K.A.T."/>
            <person name="Henningsen E."/>
            <person name="Hirsch C.D."/>
            <person name="Visser B."/>
            <person name="Pretorius Z.A."/>
            <person name="Steffenson B.J."/>
            <person name="Schwessinger B."/>
            <person name="Dodds P.N."/>
            <person name="Figueroa M."/>
        </authorList>
    </citation>
    <scope>NUCLEOTIDE SEQUENCE [LARGE SCALE GENOMIC DNA]</scope>
    <source>
        <strain evidence="1">21-0</strain>
    </source>
</reference>